<dbReference type="EMBL" id="JAINDJ010000004">
    <property type="protein sequence ID" value="KAG9448754.1"/>
    <property type="molecule type" value="Genomic_DNA"/>
</dbReference>
<feature type="compositionally biased region" description="Basic and acidic residues" evidence="1">
    <location>
        <begin position="22"/>
        <end position="37"/>
    </location>
</feature>
<accession>A0AAV7EJ43</accession>
<organism evidence="2 3">
    <name type="scientific">Aristolochia fimbriata</name>
    <name type="common">White veined hardy Dutchman's pipe vine</name>
    <dbReference type="NCBI Taxonomy" id="158543"/>
    <lineage>
        <taxon>Eukaryota</taxon>
        <taxon>Viridiplantae</taxon>
        <taxon>Streptophyta</taxon>
        <taxon>Embryophyta</taxon>
        <taxon>Tracheophyta</taxon>
        <taxon>Spermatophyta</taxon>
        <taxon>Magnoliopsida</taxon>
        <taxon>Magnoliidae</taxon>
        <taxon>Piperales</taxon>
        <taxon>Aristolochiaceae</taxon>
        <taxon>Aristolochia</taxon>
    </lineage>
</organism>
<protein>
    <submittedName>
        <fullName evidence="2">Uncharacterized protein</fullName>
    </submittedName>
</protein>
<comment type="caution">
    <text evidence="2">The sequence shown here is derived from an EMBL/GenBank/DDBJ whole genome shotgun (WGS) entry which is preliminary data.</text>
</comment>
<feature type="region of interest" description="Disordered" evidence="1">
    <location>
        <begin position="1"/>
        <end position="82"/>
    </location>
</feature>
<dbReference type="Proteomes" id="UP000825729">
    <property type="component" value="Unassembled WGS sequence"/>
</dbReference>
<evidence type="ECO:0000313" key="2">
    <source>
        <dbReference type="EMBL" id="KAG9448754.1"/>
    </source>
</evidence>
<evidence type="ECO:0000313" key="3">
    <source>
        <dbReference type="Proteomes" id="UP000825729"/>
    </source>
</evidence>
<sequence>MAATNTSRSVTPPIEARLARGMPDKRSVKRKPGEAPRRAHVPSRLGKPLAMRSPPEDTPPPHTKSLMWLHVPSGPTRRSRPDPTLRTLLYAFLSLVVPFRVPNPTGPRVVYSGSKPINVTQMGNVGQGRMGRA</sequence>
<proteinExistence type="predicted"/>
<feature type="compositionally biased region" description="Polar residues" evidence="1">
    <location>
        <begin position="1"/>
        <end position="10"/>
    </location>
</feature>
<keyword evidence="3" id="KW-1185">Reference proteome</keyword>
<evidence type="ECO:0000256" key="1">
    <source>
        <dbReference type="SAM" id="MobiDB-lite"/>
    </source>
</evidence>
<name>A0AAV7EJ43_ARIFI</name>
<dbReference type="AlphaFoldDB" id="A0AAV7EJ43"/>
<reference evidence="2 3" key="1">
    <citation type="submission" date="2021-07" db="EMBL/GenBank/DDBJ databases">
        <title>The Aristolochia fimbriata genome: insights into angiosperm evolution, floral development and chemical biosynthesis.</title>
        <authorList>
            <person name="Jiao Y."/>
        </authorList>
    </citation>
    <scope>NUCLEOTIDE SEQUENCE [LARGE SCALE GENOMIC DNA]</scope>
    <source>
        <strain evidence="2">IBCAS-2021</strain>
        <tissue evidence="2">Leaf</tissue>
    </source>
</reference>
<gene>
    <name evidence="2" type="ORF">H6P81_008719</name>
</gene>